<dbReference type="Pfam" id="PF06071">
    <property type="entry name" value="YchF-GTPase_C"/>
    <property type="match status" value="1"/>
</dbReference>
<keyword evidence="4" id="KW-0067">ATP-binding</keyword>
<dbReference type="AlphaFoldDB" id="A0A2Z4Y8Z5"/>
<evidence type="ECO:0000256" key="3">
    <source>
        <dbReference type="ARBA" id="ARBA00022741"/>
    </source>
</evidence>
<organism evidence="6 7">
    <name type="scientific">Sumerlaea chitinivorans</name>
    <dbReference type="NCBI Taxonomy" id="2250252"/>
    <lineage>
        <taxon>Bacteria</taxon>
        <taxon>Candidatus Sumerlaeota</taxon>
        <taxon>Candidatus Sumerlaeia</taxon>
        <taxon>Candidatus Sumerlaeales</taxon>
        <taxon>Candidatus Sumerlaeaceae</taxon>
        <taxon>Candidatus Sumerlaea</taxon>
    </lineage>
</organism>
<dbReference type="Gene3D" id="3.10.20.30">
    <property type="match status" value="1"/>
</dbReference>
<dbReference type="CDD" id="cd04867">
    <property type="entry name" value="TGS_YchF_OLA1"/>
    <property type="match status" value="1"/>
</dbReference>
<dbReference type="Pfam" id="PF01926">
    <property type="entry name" value="MMR_HSR1"/>
    <property type="match status" value="1"/>
</dbReference>
<sequence length="365" mass="40257">MELALIGLQKSGKTTVFNALTGGHAQTSAFAGGKLEPNIAVVKVPDPRVEKLAEIYKPKKVTHATVKYIDVAGIGRETDSPERGVPEALLQYVSTADALLAVVRGFEDDFHGPAHIAHDVETLHLELIFSDLAKVENRIPRIERALPKLSGKEKEQHQLELHALQKIKPLLEQNLPVRAAELTPEEVKLLRGFQFLTAKPIMYLLNVGETDLSRGEELARQLEAKGITDQPRTMTAWIAGEVEMEIAQLEGEDREAFLRDYGIAQPASERIIAKSYELLGYISFLTVGPDEVRAWTIPAGALAPQAAGAIHSDFERGFIRAEVVPYEELIRHGSFANAKKLGLCRLEGKNYVVQDGDVINFLFSV</sequence>
<proteinExistence type="predicted"/>
<keyword evidence="3" id="KW-0547">Nucleotide-binding</keyword>
<dbReference type="GO" id="GO:0005737">
    <property type="term" value="C:cytoplasm"/>
    <property type="evidence" value="ECO:0007669"/>
    <property type="project" value="TreeGrafter"/>
</dbReference>
<dbReference type="GO" id="GO:0016887">
    <property type="term" value="F:ATP hydrolysis activity"/>
    <property type="evidence" value="ECO:0007669"/>
    <property type="project" value="InterPro"/>
</dbReference>
<dbReference type="InterPro" id="IPR023192">
    <property type="entry name" value="TGS-like_dom_sf"/>
</dbReference>
<gene>
    <name evidence="6" type="ORF">BRCON_2556</name>
</gene>
<feature type="domain" description="TGS" evidence="5">
    <location>
        <begin position="278"/>
        <end position="363"/>
    </location>
</feature>
<evidence type="ECO:0000256" key="2">
    <source>
        <dbReference type="ARBA" id="ARBA00022723"/>
    </source>
</evidence>
<evidence type="ECO:0000313" key="6">
    <source>
        <dbReference type="EMBL" id="AXA37298.1"/>
    </source>
</evidence>
<dbReference type="FunFam" id="3.10.20.30:FF:000001">
    <property type="entry name" value="Ribosome-binding ATPase YchF"/>
    <property type="match status" value="1"/>
</dbReference>
<dbReference type="InterPro" id="IPR013029">
    <property type="entry name" value="YchF_C"/>
</dbReference>
<dbReference type="EMBL" id="CP030759">
    <property type="protein sequence ID" value="AXA37298.1"/>
    <property type="molecule type" value="Genomic_DNA"/>
</dbReference>
<dbReference type="Proteomes" id="UP000262583">
    <property type="component" value="Chromosome"/>
</dbReference>
<dbReference type="PRINTS" id="PR00326">
    <property type="entry name" value="GTP1OBG"/>
</dbReference>
<evidence type="ECO:0000256" key="1">
    <source>
        <dbReference type="ARBA" id="ARBA00001946"/>
    </source>
</evidence>
<dbReference type="GO" id="GO:0046872">
    <property type="term" value="F:metal ion binding"/>
    <property type="evidence" value="ECO:0007669"/>
    <property type="project" value="UniProtKB-KW"/>
</dbReference>
<dbReference type="PROSITE" id="PS51880">
    <property type="entry name" value="TGS"/>
    <property type="match status" value="1"/>
</dbReference>
<dbReference type="InterPro" id="IPR004095">
    <property type="entry name" value="TGS"/>
</dbReference>
<evidence type="ECO:0000256" key="4">
    <source>
        <dbReference type="ARBA" id="ARBA00022840"/>
    </source>
</evidence>
<dbReference type="InterPro" id="IPR006073">
    <property type="entry name" value="GTP-bd"/>
</dbReference>
<dbReference type="NCBIfam" id="TIGR00092">
    <property type="entry name" value="redox-regulated ATPase YchF"/>
    <property type="match status" value="1"/>
</dbReference>
<dbReference type="GO" id="GO:0005524">
    <property type="term" value="F:ATP binding"/>
    <property type="evidence" value="ECO:0007669"/>
    <property type="project" value="UniProtKB-KW"/>
</dbReference>
<name>A0A2Z4Y8Z5_SUMC1</name>
<dbReference type="PIRSF" id="PIRSF006641">
    <property type="entry name" value="CHP00092"/>
    <property type="match status" value="1"/>
</dbReference>
<dbReference type="KEGG" id="schv:BRCON_2556"/>
<accession>A0A2Z4Y8Z5</accession>
<evidence type="ECO:0000313" key="7">
    <source>
        <dbReference type="Proteomes" id="UP000262583"/>
    </source>
</evidence>
<dbReference type="SUPFAM" id="SSF52540">
    <property type="entry name" value="P-loop containing nucleoside triphosphate hydrolases"/>
    <property type="match status" value="1"/>
</dbReference>
<evidence type="ECO:0000259" key="5">
    <source>
        <dbReference type="PROSITE" id="PS51880"/>
    </source>
</evidence>
<dbReference type="SUPFAM" id="SSF81271">
    <property type="entry name" value="TGS-like"/>
    <property type="match status" value="1"/>
</dbReference>
<dbReference type="InterPro" id="IPR012675">
    <property type="entry name" value="Beta-grasp_dom_sf"/>
</dbReference>
<dbReference type="InterPro" id="IPR012676">
    <property type="entry name" value="TGS-like"/>
</dbReference>
<dbReference type="PANTHER" id="PTHR23305">
    <property type="entry name" value="OBG GTPASE FAMILY"/>
    <property type="match status" value="1"/>
</dbReference>
<dbReference type="PANTHER" id="PTHR23305:SF18">
    <property type="entry name" value="OBG-TYPE G DOMAIN-CONTAINING PROTEIN"/>
    <property type="match status" value="1"/>
</dbReference>
<dbReference type="Gene3D" id="3.40.50.300">
    <property type="entry name" value="P-loop containing nucleotide triphosphate hydrolases"/>
    <property type="match status" value="1"/>
</dbReference>
<dbReference type="GO" id="GO:0005525">
    <property type="term" value="F:GTP binding"/>
    <property type="evidence" value="ECO:0007669"/>
    <property type="project" value="InterPro"/>
</dbReference>
<comment type="cofactor">
    <cofactor evidence="1">
        <name>Mg(2+)</name>
        <dbReference type="ChEBI" id="CHEBI:18420"/>
    </cofactor>
</comment>
<reference evidence="6 7" key="1">
    <citation type="submission" date="2018-05" db="EMBL/GenBank/DDBJ databases">
        <title>A metagenomic window into the 2 km-deep terrestrial subsurface aquifer revealed taxonomically and functionally diverse microbial community comprising novel uncultured bacterial lineages.</title>
        <authorList>
            <person name="Kadnikov V.V."/>
            <person name="Mardanov A.V."/>
            <person name="Beletsky A.V."/>
            <person name="Banks D."/>
            <person name="Pimenov N.V."/>
            <person name="Frank Y.A."/>
            <person name="Karnachuk O.V."/>
            <person name="Ravin N.V."/>
        </authorList>
    </citation>
    <scope>NUCLEOTIDE SEQUENCE [LARGE SCALE GENOMIC DNA]</scope>
    <source>
        <strain evidence="6">BY</strain>
    </source>
</reference>
<dbReference type="Gene3D" id="1.10.150.300">
    <property type="entry name" value="TGS-like domain"/>
    <property type="match status" value="1"/>
</dbReference>
<keyword evidence="2" id="KW-0479">Metal-binding</keyword>
<dbReference type="InterPro" id="IPR004396">
    <property type="entry name" value="ATPase_YchF/OLA1"/>
</dbReference>
<dbReference type="InterPro" id="IPR027417">
    <property type="entry name" value="P-loop_NTPase"/>
</dbReference>
<protein>
    <submittedName>
        <fullName evidence="6">GTP-binding and nucleic acid-binding protein YchF</fullName>
    </submittedName>
</protein>